<dbReference type="Pfam" id="PF13302">
    <property type="entry name" value="Acetyltransf_3"/>
    <property type="match status" value="1"/>
</dbReference>
<dbReference type="InterPro" id="IPR016181">
    <property type="entry name" value="Acyl_CoA_acyltransferase"/>
</dbReference>
<organism evidence="2 3">
    <name type="scientific">Paractinoplanes atraurantiacus</name>
    <dbReference type="NCBI Taxonomy" id="1036182"/>
    <lineage>
        <taxon>Bacteria</taxon>
        <taxon>Bacillati</taxon>
        <taxon>Actinomycetota</taxon>
        <taxon>Actinomycetes</taxon>
        <taxon>Micromonosporales</taxon>
        <taxon>Micromonosporaceae</taxon>
        <taxon>Paractinoplanes</taxon>
    </lineage>
</organism>
<dbReference type="EMBL" id="OBDY01000001">
    <property type="protein sequence ID" value="SNY06015.1"/>
    <property type="molecule type" value="Genomic_DNA"/>
</dbReference>
<keyword evidence="3" id="KW-1185">Reference proteome</keyword>
<dbReference type="SUPFAM" id="SSF55729">
    <property type="entry name" value="Acyl-CoA N-acyltransferases (Nat)"/>
    <property type="match status" value="1"/>
</dbReference>
<dbReference type="PROSITE" id="PS51186">
    <property type="entry name" value="GNAT"/>
    <property type="match status" value="1"/>
</dbReference>
<keyword evidence="2" id="KW-0808">Transferase</keyword>
<dbReference type="GO" id="GO:0016747">
    <property type="term" value="F:acyltransferase activity, transferring groups other than amino-acyl groups"/>
    <property type="evidence" value="ECO:0007669"/>
    <property type="project" value="InterPro"/>
</dbReference>
<evidence type="ECO:0000313" key="2">
    <source>
        <dbReference type="EMBL" id="SNY06015.1"/>
    </source>
</evidence>
<dbReference type="Gene3D" id="3.40.630.30">
    <property type="match status" value="1"/>
</dbReference>
<sequence length="181" mass="19708">MPVLAPPVYDVQKSFLEAMAEYEAEGRGAPGDFSNIGSDMRVWSATWSSPEVFRTFVDGLRAQALEETPRPASFVPTTVLWWVEGADYLGRLNIRQRLAPGEAGQRNGHIGYDVRPSARRQGHATAMLAAALPLAASLGLPRVLVTCDAGNEASRRTIERNGGVADAPIGEKLRYWITTAR</sequence>
<proteinExistence type="predicted"/>
<dbReference type="PANTHER" id="PTHR39173:SF1">
    <property type="entry name" value="ACETYLTRANSFERASE"/>
    <property type="match status" value="1"/>
</dbReference>
<evidence type="ECO:0000259" key="1">
    <source>
        <dbReference type="PROSITE" id="PS51186"/>
    </source>
</evidence>
<gene>
    <name evidence="2" type="ORF">SAMN05421748_101609</name>
</gene>
<dbReference type="AlphaFoldDB" id="A0A285F416"/>
<reference evidence="3" key="1">
    <citation type="submission" date="2017-09" db="EMBL/GenBank/DDBJ databases">
        <authorList>
            <person name="Varghese N."/>
            <person name="Submissions S."/>
        </authorList>
    </citation>
    <scope>NUCLEOTIDE SEQUENCE [LARGE SCALE GENOMIC DNA]</scope>
    <source>
        <strain evidence="3">CGMCC 4.6857</strain>
    </source>
</reference>
<feature type="domain" description="N-acetyltransferase" evidence="1">
    <location>
        <begin position="40"/>
        <end position="181"/>
    </location>
</feature>
<dbReference type="RefSeq" id="WP_097317883.1">
    <property type="nucleotide sequence ID" value="NZ_OBDY01000001.1"/>
</dbReference>
<dbReference type="Proteomes" id="UP000219612">
    <property type="component" value="Unassembled WGS sequence"/>
</dbReference>
<dbReference type="PANTHER" id="PTHR39173">
    <property type="entry name" value="ACETYLTRANSFERASE"/>
    <property type="match status" value="1"/>
</dbReference>
<dbReference type="InterPro" id="IPR000182">
    <property type="entry name" value="GNAT_dom"/>
</dbReference>
<accession>A0A285F416</accession>
<protein>
    <submittedName>
        <fullName evidence="2">Predicted acetyltransferase</fullName>
    </submittedName>
</protein>
<dbReference type="OrthoDB" id="9797989at2"/>
<name>A0A285F416_9ACTN</name>
<evidence type="ECO:0000313" key="3">
    <source>
        <dbReference type="Proteomes" id="UP000219612"/>
    </source>
</evidence>